<dbReference type="PANTHER" id="PTHR35526:SF6">
    <property type="entry name" value="SLR1861 PROTEIN"/>
    <property type="match status" value="1"/>
</dbReference>
<keyword evidence="3" id="KW-0067">ATP-binding</keyword>
<reference evidence="4" key="1">
    <citation type="journal article" date="2019" name="Int. J. Syst. Evol. Microbiol.">
        <title>The Global Catalogue of Microorganisms (GCM) 10K type strain sequencing project: providing services to taxonomists for standard genome sequencing and annotation.</title>
        <authorList>
            <consortium name="The Broad Institute Genomics Platform"/>
            <consortium name="The Broad Institute Genome Sequencing Center for Infectious Disease"/>
            <person name="Wu L."/>
            <person name="Ma J."/>
        </authorList>
    </citation>
    <scope>NUCLEOTIDE SEQUENCE [LARGE SCALE GENOMIC DNA]</scope>
    <source>
        <strain evidence="4">KCTC 42875</strain>
    </source>
</reference>
<keyword evidence="1" id="KW-0723">Serine/threonine-protein kinase</keyword>
<dbReference type="EMBL" id="JBHRXK010000002">
    <property type="protein sequence ID" value="MFC3550462.1"/>
    <property type="molecule type" value="Genomic_DNA"/>
</dbReference>
<dbReference type="Gene3D" id="3.30.565.10">
    <property type="entry name" value="Histidine kinase-like ATPase, C-terminal domain"/>
    <property type="match status" value="1"/>
</dbReference>
<dbReference type="GO" id="GO:0005524">
    <property type="term" value="F:ATP binding"/>
    <property type="evidence" value="ECO:0007669"/>
    <property type="project" value="UniProtKB-KW"/>
</dbReference>
<dbReference type="SUPFAM" id="SSF55874">
    <property type="entry name" value="ATPase domain of HSP90 chaperone/DNA topoisomerase II/histidine kinase"/>
    <property type="match status" value="1"/>
</dbReference>
<evidence type="ECO:0000256" key="1">
    <source>
        <dbReference type="ARBA" id="ARBA00022527"/>
    </source>
</evidence>
<comment type="caution">
    <text evidence="3">The sequence shown here is derived from an EMBL/GenBank/DDBJ whole genome shotgun (WGS) entry which is preliminary data.</text>
</comment>
<dbReference type="InterPro" id="IPR050267">
    <property type="entry name" value="Anti-sigma-factor_SerPK"/>
</dbReference>
<dbReference type="RefSeq" id="WP_386758224.1">
    <property type="nucleotide sequence ID" value="NZ_JBHRXK010000002.1"/>
</dbReference>
<evidence type="ECO:0000259" key="2">
    <source>
        <dbReference type="Pfam" id="PF13581"/>
    </source>
</evidence>
<keyword evidence="3" id="KW-0547">Nucleotide-binding</keyword>
<keyword evidence="1" id="KW-0808">Transferase</keyword>
<feature type="domain" description="Histidine kinase/HSP90-like ATPase" evidence="2">
    <location>
        <begin position="9"/>
        <end position="134"/>
    </location>
</feature>
<gene>
    <name evidence="3" type="ORF">ACFOLC_05480</name>
</gene>
<dbReference type="Pfam" id="PF13581">
    <property type="entry name" value="HATPase_c_2"/>
    <property type="match status" value="1"/>
</dbReference>
<dbReference type="Proteomes" id="UP001595740">
    <property type="component" value="Unassembled WGS sequence"/>
</dbReference>
<proteinExistence type="predicted"/>
<dbReference type="PANTHER" id="PTHR35526">
    <property type="entry name" value="ANTI-SIGMA-F FACTOR RSBW-RELATED"/>
    <property type="match status" value="1"/>
</dbReference>
<keyword evidence="1" id="KW-0418">Kinase</keyword>
<dbReference type="InterPro" id="IPR036890">
    <property type="entry name" value="HATPase_C_sf"/>
</dbReference>
<accession>A0ABV7RPA4</accession>
<keyword evidence="4" id="KW-1185">Reference proteome</keyword>
<dbReference type="CDD" id="cd16936">
    <property type="entry name" value="HATPase_RsbW-like"/>
    <property type="match status" value="1"/>
</dbReference>
<evidence type="ECO:0000313" key="4">
    <source>
        <dbReference type="Proteomes" id="UP001595740"/>
    </source>
</evidence>
<dbReference type="InterPro" id="IPR003594">
    <property type="entry name" value="HATPase_dom"/>
</dbReference>
<name>A0ABV7RPA4_9GAMM</name>
<evidence type="ECO:0000313" key="3">
    <source>
        <dbReference type="EMBL" id="MFC3550462.1"/>
    </source>
</evidence>
<organism evidence="3 4">
    <name type="scientific">Lysobacter cavernae</name>
    <dbReference type="NCBI Taxonomy" id="1685901"/>
    <lineage>
        <taxon>Bacteria</taxon>
        <taxon>Pseudomonadati</taxon>
        <taxon>Pseudomonadota</taxon>
        <taxon>Gammaproteobacteria</taxon>
        <taxon>Lysobacterales</taxon>
        <taxon>Lysobacteraceae</taxon>
        <taxon>Lysobacter</taxon>
    </lineage>
</organism>
<sequence length="143" mass="15904">MRFHLEIPCERAHLASLLSAIDQALHAHAVTGALREDLHLIAEEVACNAIDHGDSGGERAASRHLVVGITRDDDDLHVEFRDNGRPFDPLAQEAPDLDAHILERPIGGLGVHLVRELAHSIRYRREGPYNVLHVVLRTADRSR</sequence>
<protein>
    <submittedName>
        <fullName evidence="3">ATP-binding protein</fullName>
    </submittedName>
</protein>